<dbReference type="InterPro" id="IPR011711">
    <property type="entry name" value="GntR_C"/>
</dbReference>
<name>A0A1M7ZL80_9HYPH</name>
<evidence type="ECO:0000313" key="7">
    <source>
        <dbReference type="Proteomes" id="UP000186406"/>
    </source>
</evidence>
<dbReference type="InterPro" id="IPR000524">
    <property type="entry name" value="Tscrpt_reg_HTH_GntR"/>
</dbReference>
<keyword evidence="7" id="KW-1185">Reference proteome</keyword>
<evidence type="ECO:0000256" key="2">
    <source>
        <dbReference type="ARBA" id="ARBA00023125"/>
    </source>
</evidence>
<dbReference type="SUPFAM" id="SSF48008">
    <property type="entry name" value="GntR ligand-binding domain-like"/>
    <property type="match status" value="1"/>
</dbReference>
<dbReference type="InterPro" id="IPR008920">
    <property type="entry name" value="TF_FadR/GntR_C"/>
</dbReference>
<dbReference type="InterPro" id="IPR036388">
    <property type="entry name" value="WH-like_DNA-bd_sf"/>
</dbReference>
<keyword evidence="2 6" id="KW-0238">DNA-binding</keyword>
<dbReference type="STRING" id="1123029.SAMN02745172_02308"/>
<feature type="domain" description="HTH gntR-type" evidence="5">
    <location>
        <begin position="30"/>
        <end position="97"/>
    </location>
</feature>
<dbReference type="SMART" id="SM00345">
    <property type="entry name" value="HTH_GNTR"/>
    <property type="match status" value="1"/>
</dbReference>
<dbReference type="SMART" id="SM00895">
    <property type="entry name" value="FCD"/>
    <property type="match status" value="1"/>
</dbReference>
<dbReference type="PANTHER" id="PTHR43537:SF49">
    <property type="entry name" value="TRANSCRIPTIONAL REGULATORY PROTEIN"/>
    <property type="match status" value="1"/>
</dbReference>
<keyword evidence="3" id="KW-0804">Transcription</keyword>
<dbReference type="Proteomes" id="UP000186406">
    <property type="component" value="Unassembled WGS sequence"/>
</dbReference>
<gene>
    <name evidence="6" type="ORF">SAMN02745172_02308</name>
</gene>
<accession>A0A1M7ZL80</accession>
<dbReference type="InterPro" id="IPR036390">
    <property type="entry name" value="WH_DNA-bd_sf"/>
</dbReference>
<dbReference type="Pfam" id="PF07729">
    <property type="entry name" value="FCD"/>
    <property type="match status" value="1"/>
</dbReference>
<evidence type="ECO:0000256" key="1">
    <source>
        <dbReference type="ARBA" id="ARBA00023015"/>
    </source>
</evidence>
<evidence type="ECO:0000256" key="3">
    <source>
        <dbReference type="ARBA" id="ARBA00023163"/>
    </source>
</evidence>
<feature type="compositionally biased region" description="Low complexity" evidence="4">
    <location>
        <begin position="1"/>
        <end position="14"/>
    </location>
</feature>
<feature type="region of interest" description="Disordered" evidence="4">
    <location>
        <begin position="1"/>
        <end position="28"/>
    </location>
</feature>
<dbReference type="OrthoDB" id="9789310at2"/>
<keyword evidence="1" id="KW-0805">Transcription regulation</keyword>
<dbReference type="SUPFAM" id="SSF46785">
    <property type="entry name" value="Winged helix' DNA-binding domain"/>
    <property type="match status" value="1"/>
</dbReference>
<evidence type="ECO:0000259" key="5">
    <source>
        <dbReference type="PROSITE" id="PS50949"/>
    </source>
</evidence>
<dbReference type="GO" id="GO:0003700">
    <property type="term" value="F:DNA-binding transcription factor activity"/>
    <property type="evidence" value="ECO:0007669"/>
    <property type="project" value="InterPro"/>
</dbReference>
<dbReference type="EMBL" id="FRXO01000004">
    <property type="protein sequence ID" value="SHO65663.1"/>
    <property type="molecule type" value="Genomic_DNA"/>
</dbReference>
<dbReference type="GO" id="GO:0003677">
    <property type="term" value="F:DNA binding"/>
    <property type="evidence" value="ECO:0007669"/>
    <property type="project" value="UniProtKB-KW"/>
</dbReference>
<organism evidence="6 7">
    <name type="scientific">Pseudoxanthobacter soli DSM 19599</name>
    <dbReference type="NCBI Taxonomy" id="1123029"/>
    <lineage>
        <taxon>Bacteria</taxon>
        <taxon>Pseudomonadati</taxon>
        <taxon>Pseudomonadota</taxon>
        <taxon>Alphaproteobacteria</taxon>
        <taxon>Hyphomicrobiales</taxon>
        <taxon>Segnochrobactraceae</taxon>
        <taxon>Pseudoxanthobacter</taxon>
    </lineage>
</organism>
<dbReference type="PRINTS" id="PR00035">
    <property type="entry name" value="HTHGNTR"/>
</dbReference>
<dbReference type="PANTHER" id="PTHR43537">
    <property type="entry name" value="TRANSCRIPTIONAL REGULATOR, GNTR FAMILY"/>
    <property type="match status" value="1"/>
</dbReference>
<dbReference type="AlphaFoldDB" id="A0A1M7ZL80"/>
<proteinExistence type="predicted"/>
<dbReference type="RefSeq" id="WP_084564515.1">
    <property type="nucleotide sequence ID" value="NZ_FRXO01000004.1"/>
</dbReference>
<reference evidence="6 7" key="1">
    <citation type="submission" date="2016-12" db="EMBL/GenBank/DDBJ databases">
        <authorList>
            <person name="Song W.-J."/>
            <person name="Kurnit D.M."/>
        </authorList>
    </citation>
    <scope>NUCLEOTIDE SEQUENCE [LARGE SCALE GENOMIC DNA]</scope>
    <source>
        <strain evidence="6 7">DSM 19599</strain>
    </source>
</reference>
<sequence>MPSSDSPESGSSGEAGTVPLRGAASVKPRRTRAEDLRLQLADEIVRGVLSPGTALDEIGIATRFGVSRTPVREALRQLSSSGLVELRPHRGAVVTRLSEERLMEMFVAMAELEAVCAGLAAQNMTAAERRELESVHRALCDLVAAGDQLRYAELNEVFHGTLYRGAHNDYLAELTFATRSRLTPFRRAQFRTIGRLGESYEEHDRVVQAILRGDRLTAQQEMRAHIGIVKNSFDRYAEAL</sequence>
<protein>
    <submittedName>
        <fullName evidence="6">DNA-binding transcriptional regulator, GntR family</fullName>
    </submittedName>
</protein>
<dbReference type="PROSITE" id="PS50949">
    <property type="entry name" value="HTH_GNTR"/>
    <property type="match status" value="1"/>
</dbReference>
<dbReference type="Gene3D" id="1.20.120.530">
    <property type="entry name" value="GntR ligand-binding domain-like"/>
    <property type="match status" value="1"/>
</dbReference>
<evidence type="ECO:0000256" key="4">
    <source>
        <dbReference type="SAM" id="MobiDB-lite"/>
    </source>
</evidence>
<dbReference type="Gene3D" id="1.10.10.10">
    <property type="entry name" value="Winged helix-like DNA-binding domain superfamily/Winged helix DNA-binding domain"/>
    <property type="match status" value="1"/>
</dbReference>
<dbReference type="Pfam" id="PF00392">
    <property type="entry name" value="GntR"/>
    <property type="match status" value="1"/>
</dbReference>
<dbReference type="CDD" id="cd07377">
    <property type="entry name" value="WHTH_GntR"/>
    <property type="match status" value="1"/>
</dbReference>
<evidence type="ECO:0000313" key="6">
    <source>
        <dbReference type="EMBL" id="SHO65663.1"/>
    </source>
</evidence>